<keyword evidence="4" id="KW-1185">Reference proteome</keyword>
<proteinExistence type="predicted"/>
<dbReference type="Proteomes" id="UP000238375">
    <property type="component" value="Unassembled WGS sequence"/>
</dbReference>
<feature type="region of interest" description="Disordered" evidence="2">
    <location>
        <begin position="1"/>
        <end position="34"/>
    </location>
</feature>
<evidence type="ECO:0000256" key="1">
    <source>
        <dbReference type="SAM" id="Coils"/>
    </source>
</evidence>
<feature type="compositionally biased region" description="Basic and acidic residues" evidence="2">
    <location>
        <begin position="9"/>
        <end position="20"/>
    </location>
</feature>
<dbReference type="RefSeq" id="WP_106140422.1">
    <property type="nucleotide sequence ID" value="NZ_PVTE01000031.1"/>
</dbReference>
<dbReference type="AlphaFoldDB" id="A0A2T0S317"/>
<organism evidence="3 4">
    <name type="scientific">Spirosoma oryzae</name>
    <dbReference type="NCBI Taxonomy" id="1469603"/>
    <lineage>
        <taxon>Bacteria</taxon>
        <taxon>Pseudomonadati</taxon>
        <taxon>Bacteroidota</taxon>
        <taxon>Cytophagia</taxon>
        <taxon>Cytophagales</taxon>
        <taxon>Cytophagaceae</taxon>
        <taxon>Spirosoma</taxon>
    </lineage>
</organism>
<accession>A0A2T0S317</accession>
<dbReference type="EMBL" id="PVTE01000031">
    <property type="protein sequence ID" value="PRY27809.1"/>
    <property type="molecule type" value="Genomic_DNA"/>
</dbReference>
<comment type="caution">
    <text evidence="3">The sequence shown here is derived from an EMBL/GenBank/DDBJ whole genome shotgun (WGS) entry which is preliminary data.</text>
</comment>
<protein>
    <submittedName>
        <fullName evidence="3">Uncharacterized protein</fullName>
    </submittedName>
</protein>
<evidence type="ECO:0000256" key="2">
    <source>
        <dbReference type="SAM" id="MobiDB-lite"/>
    </source>
</evidence>
<evidence type="ECO:0000313" key="4">
    <source>
        <dbReference type="Proteomes" id="UP000238375"/>
    </source>
</evidence>
<evidence type="ECO:0000313" key="3">
    <source>
        <dbReference type="EMBL" id="PRY27809.1"/>
    </source>
</evidence>
<feature type="compositionally biased region" description="Basic residues" evidence="2">
    <location>
        <begin position="21"/>
        <end position="30"/>
    </location>
</feature>
<sequence length="170" mass="19739">MQPVQKSESTTDKPTEESKPKVRRSYGGRRAKPDAVRKESVVKVYLDEREDTLLRRLFKEYCFFHQRLSLSEFVKKRCQLDGPGSHVRSAITDNDLQLQLIQDVRKLASHLGSMSTNYNQSVKRINSLPVSKKLIDEVEKYKQFHNELAESTDELKQLIIRLAEFASKLK</sequence>
<feature type="coiled-coil region" evidence="1">
    <location>
        <begin position="141"/>
        <end position="168"/>
    </location>
</feature>
<reference evidence="3 4" key="1">
    <citation type="submission" date="2018-03" db="EMBL/GenBank/DDBJ databases">
        <title>Genomic Encyclopedia of Archaeal and Bacterial Type Strains, Phase II (KMG-II): from individual species to whole genera.</title>
        <authorList>
            <person name="Goeker M."/>
        </authorList>
    </citation>
    <scope>NUCLEOTIDE SEQUENCE [LARGE SCALE GENOMIC DNA]</scope>
    <source>
        <strain evidence="3 4">DSM 28354</strain>
    </source>
</reference>
<gene>
    <name evidence="3" type="ORF">CLV58_13127</name>
</gene>
<keyword evidence="1" id="KW-0175">Coiled coil</keyword>
<name>A0A2T0S317_9BACT</name>